<gene>
    <name evidence="2" type="ORF">CRG98_003802</name>
</gene>
<proteinExistence type="predicted"/>
<evidence type="ECO:0000313" key="2">
    <source>
        <dbReference type="EMBL" id="PKI75759.1"/>
    </source>
</evidence>
<dbReference type="EMBL" id="PGOL01000150">
    <property type="protein sequence ID" value="PKI75759.1"/>
    <property type="molecule type" value="Genomic_DNA"/>
</dbReference>
<feature type="region of interest" description="Disordered" evidence="1">
    <location>
        <begin position="115"/>
        <end position="147"/>
    </location>
</feature>
<evidence type="ECO:0000256" key="1">
    <source>
        <dbReference type="SAM" id="MobiDB-lite"/>
    </source>
</evidence>
<organism evidence="2 3">
    <name type="scientific">Punica granatum</name>
    <name type="common">Pomegranate</name>
    <dbReference type="NCBI Taxonomy" id="22663"/>
    <lineage>
        <taxon>Eukaryota</taxon>
        <taxon>Viridiplantae</taxon>
        <taxon>Streptophyta</taxon>
        <taxon>Embryophyta</taxon>
        <taxon>Tracheophyta</taxon>
        <taxon>Spermatophyta</taxon>
        <taxon>Magnoliopsida</taxon>
        <taxon>eudicotyledons</taxon>
        <taxon>Gunneridae</taxon>
        <taxon>Pentapetalae</taxon>
        <taxon>rosids</taxon>
        <taxon>malvids</taxon>
        <taxon>Myrtales</taxon>
        <taxon>Lythraceae</taxon>
        <taxon>Punica</taxon>
    </lineage>
</organism>
<name>A0A2I0L4X0_PUNGR</name>
<protein>
    <submittedName>
        <fullName evidence="2">Uncharacterized protein</fullName>
    </submittedName>
</protein>
<sequence length="257" mass="27684">MLLYTKIMVEGSDWSGEDSESEFGSDARNETVSDDSEDAACEPGPDECGEEDDEEELMAQLLDRIESGNILNPRDRESQNGGLIMGKSVAGTNQVTGDNADAAKSIMQSQQMSHPNVASSSTAVRPLPCRAPTMPMTTAVRPPPRRAPTMPMTAPAPAPMYGHASMPRSAPPPVQMSLVPRFVPPPMPRTHNAPVPRSVPPAMPRTHRPMLVTSETLIAASRITRIKAAKLAQHSSSSSKQTFPTQQSCSKEAQKKK</sequence>
<dbReference type="Proteomes" id="UP000233551">
    <property type="component" value="Unassembled WGS sequence"/>
</dbReference>
<accession>A0A2I0L4X0</accession>
<reference evidence="2 3" key="1">
    <citation type="submission" date="2017-11" db="EMBL/GenBank/DDBJ databases">
        <title>De-novo sequencing of pomegranate (Punica granatum L.) genome.</title>
        <authorList>
            <person name="Akparov Z."/>
            <person name="Amiraslanov A."/>
            <person name="Hajiyeva S."/>
            <person name="Abbasov M."/>
            <person name="Kaur K."/>
            <person name="Hamwieh A."/>
            <person name="Solovyev V."/>
            <person name="Salamov A."/>
            <person name="Braich B."/>
            <person name="Kosarev P."/>
            <person name="Mahmoud A."/>
            <person name="Hajiyev E."/>
            <person name="Babayeva S."/>
            <person name="Izzatullayeva V."/>
            <person name="Mammadov A."/>
            <person name="Mammadov A."/>
            <person name="Sharifova S."/>
            <person name="Ojaghi J."/>
            <person name="Eynullazada K."/>
            <person name="Bayramov B."/>
            <person name="Abdulazimova A."/>
            <person name="Shahmuradov I."/>
        </authorList>
    </citation>
    <scope>NUCLEOTIDE SEQUENCE [LARGE SCALE GENOMIC DNA]</scope>
    <source>
        <strain evidence="3">cv. AG2017</strain>
        <tissue evidence="2">Leaf</tissue>
    </source>
</reference>
<comment type="caution">
    <text evidence="2">The sequence shown here is derived from an EMBL/GenBank/DDBJ whole genome shotgun (WGS) entry which is preliminary data.</text>
</comment>
<feature type="compositionally biased region" description="Low complexity" evidence="1">
    <location>
        <begin position="131"/>
        <end position="140"/>
    </location>
</feature>
<feature type="region of interest" description="Disordered" evidence="1">
    <location>
        <begin position="230"/>
        <end position="257"/>
    </location>
</feature>
<feature type="region of interest" description="Disordered" evidence="1">
    <location>
        <begin position="11"/>
        <end position="96"/>
    </location>
</feature>
<evidence type="ECO:0000313" key="3">
    <source>
        <dbReference type="Proteomes" id="UP000233551"/>
    </source>
</evidence>
<feature type="region of interest" description="Disordered" evidence="1">
    <location>
        <begin position="187"/>
        <end position="208"/>
    </location>
</feature>
<feature type="compositionally biased region" description="Acidic residues" evidence="1">
    <location>
        <begin position="32"/>
        <end position="57"/>
    </location>
</feature>
<keyword evidence="3" id="KW-1185">Reference proteome</keyword>
<feature type="compositionally biased region" description="Polar residues" evidence="1">
    <location>
        <begin position="233"/>
        <end position="251"/>
    </location>
</feature>
<dbReference type="AlphaFoldDB" id="A0A2I0L4X0"/>